<dbReference type="AlphaFoldDB" id="A0A915HJP6"/>
<keyword evidence="1" id="KW-1185">Reference proteome</keyword>
<name>A0A915HJP6_ROMCU</name>
<reference evidence="2" key="1">
    <citation type="submission" date="2022-11" db="UniProtKB">
        <authorList>
            <consortium name="WormBaseParasite"/>
        </authorList>
    </citation>
    <scope>IDENTIFICATION</scope>
</reference>
<proteinExistence type="predicted"/>
<dbReference type="WBParaSite" id="nRc.2.0.1.t01874-RA">
    <property type="protein sequence ID" value="nRc.2.0.1.t01874-RA"/>
    <property type="gene ID" value="nRc.2.0.1.g01874"/>
</dbReference>
<organism evidence="1 2">
    <name type="scientific">Romanomermis culicivorax</name>
    <name type="common">Nematode worm</name>
    <dbReference type="NCBI Taxonomy" id="13658"/>
    <lineage>
        <taxon>Eukaryota</taxon>
        <taxon>Metazoa</taxon>
        <taxon>Ecdysozoa</taxon>
        <taxon>Nematoda</taxon>
        <taxon>Enoplea</taxon>
        <taxon>Dorylaimia</taxon>
        <taxon>Mermithida</taxon>
        <taxon>Mermithoidea</taxon>
        <taxon>Mermithidae</taxon>
        <taxon>Romanomermis</taxon>
    </lineage>
</organism>
<dbReference type="Proteomes" id="UP000887565">
    <property type="component" value="Unplaced"/>
</dbReference>
<evidence type="ECO:0000313" key="1">
    <source>
        <dbReference type="Proteomes" id="UP000887565"/>
    </source>
</evidence>
<evidence type="ECO:0000313" key="2">
    <source>
        <dbReference type="WBParaSite" id="nRc.2.0.1.t01874-RA"/>
    </source>
</evidence>
<protein>
    <submittedName>
        <fullName evidence="2">Uncharacterized protein</fullName>
    </submittedName>
</protein>
<sequence length="60" mass="6986">MNCIPEGEPSFASDPGTYVCNRFTLRPIIFDKEFHMETSVEQIDIDESNYMANPYSCFHF</sequence>
<accession>A0A915HJP6</accession>